<proteinExistence type="predicted"/>
<dbReference type="InterPro" id="IPR007410">
    <property type="entry name" value="LpqE-like"/>
</dbReference>
<evidence type="ECO:0008006" key="4">
    <source>
        <dbReference type="Google" id="ProtNLM"/>
    </source>
</evidence>
<feature type="region of interest" description="Disordered" evidence="1">
    <location>
        <begin position="1"/>
        <end position="45"/>
    </location>
</feature>
<feature type="compositionally biased region" description="Polar residues" evidence="1">
    <location>
        <begin position="15"/>
        <end position="34"/>
    </location>
</feature>
<dbReference type="SUPFAM" id="SSF110087">
    <property type="entry name" value="DR1885-like metal-binding protein"/>
    <property type="match status" value="1"/>
</dbReference>
<dbReference type="Gene3D" id="2.60.40.1890">
    <property type="entry name" value="PCu(A)C copper chaperone"/>
    <property type="match status" value="1"/>
</dbReference>
<protein>
    <recommendedName>
        <fullName evidence="4">Copper(I)-binding protein</fullName>
    </recommendedName>
</protein>
<gene>
    <name evidence="2" type="ORF">CLV63_10269</name>
</gene>
<dbReference type="PANTHER" id="PTHR36302:SF1">
    <property type="entry name" value="COPPER CHAPERONE PCU(A)C"/>
    <property type="match status" value="1"/>
</dbReference>
<accession>A0A2P8DRU7</accession>
<dbReference type="InterPro" id="IPR036182">
    <property type="entry name" value="PCuAC_sf"/>
</dbReference>
<sequence length="225" mass="22614">MTAAQPSPVPAPRTGFSTGSRVVSRSGARTSPRTSPRAGSRAVPSRARCAAAVALAVLGLVGCAAQAPPGDQGRARPETGPPKGAAASGGLRIEGAWIPEPATPDMSTAYLKINNGDERDDALIAAETSASDDTDLCSTPKTDSGAARMRVVPEIPVPGGGSTELKSGGFHLMVNDIADPLTVGDRVTVTLTFDSGTEVAVEAPVLERTAGGGADDTGGDHTGHH</sequence>
<reference evidence="2 3" key="1">
    <citation type="submission" date="2018-03" db="EMBL/GenBank/DDBJ databases">
        <title>Genomic Encyclopedia of Archaeal and Bacterial Type Strains, Phase II (KMG-II): from individual species to whole genera.</title>
        <authorList>
            <person name="Goeker M."/>
        </authorList>
    </citation>
    <scope>NUCLEOTIDE SEQUENCE [LARGE SCALE GENOMIC DNA]</scope>
    <source>
        <strain evidence="2 3">DSM 45312</strain>
    </source>
</reference>
<feature type="region of interest" description="Disordered" evidence="1">
    <location>
        <begin position="67"/>
        <end position="90"/>
    </location>
</feature>
<evidence type="ECO:0000313" key="2">
    <source>
        <dbReference type="EMBL" id="PSK99942.1"/>
    </source>
</evidence>
<evidence type="ECO:0000256" key="1">
    <source>
        <dbReference type="SAM" id="MobiDB-lite"/>
    </source>
</evidence>
<evidence type="ECO:0000313" key="3">
    <source>
        <dbReference type="Proteomes" id="UP000240542"/>
    </source>
</evidence>
<dbReference type="PANTHER" id="PTHR36302">
    <property type="entry name" value="BLR7088 PROTEIN"/>
    <property type="match status" value="1"/>
</dbReference>
<dbReference type="Pfam" id="PF04314">
    <property type="entry name" value="PCuAC"/>
    <property type="match status" value="1"/>
</dbReference>
<comment type="caution">
    <text evidence="2">The sequence shown here is derived from an EMBL/GenBank/DDBJ whole genome shotgun (WGS) entry which is preliminary data.</text>
</comment>
<keyword evidence="3" id="KW-1185">Reference proteome</keyword>
<name>A0A2P8DRU7_9ACTN</name>
<dbReference type="EMBL" id="PYGA01000002">
    <property type="protein sequence ID" value="PSK99942.1"/>
    <property type="molecule type" value="Genomic_DNA"/>
</dbReference>
<dbReference type="Proteomes" id="UP000240542">
    <property type="component" value="Unassembled WGS sequence"/>
</dbReference>
<organism evidence="2 3">
    <name type="scientific">Murinocardiopsis flavida</name>
    <dbReference type="NCBI Taxonomy" id="645275"/>
    <lineage>
        <taxon>Bacteria</taxon>
        <taxon>Bacillati</taxon>
        <taxon>Actinomycetota</taxon>
        <taxon>Actinomycetes</taxon>
        <taxon>Streptosporangiales</taxon>
        <taxon>Nocardiopsidaceae</taxon>
        <taxon>Murinocardiopsis</taxon>
    </lineage>
</organism>
<dbReference type="InterPro" id="IPR058248">
    <property type="entry name" value="Lxx211020-like"/>
</dbReference>
<dbReference type="AlphaFoldDB" id="A0A2P8DRU7"/>